<dbReference type="AlphaFoldDB" id="A0A2S5RFS9"/>
<dbReference type="RefSeq" id="WP_028126587.1">
    <property type="nucleotide sequence ID" value="NZ_PHNE01000001.1"/>
</dbReference>
<proteinExistence type="predicted"/>
<keyword evidence="1" id="KW-0732">Signal</keyword>
<reference evidence="2 3" key="1">
    <citation type="submission" date="2017-11" db="EMBL/GenBank/DDBJ databases">
        <title>Genome sequence of Entomoplasma lucivorax PIPN-2 (ATCC 49196).</title>
        <authorList>
            <person name="Lo W.-S."/>
            <person name="Gasparich G.E."/>
            <person name="Kuo C.-H."/>
        </authorList>
    </citation>
    <scope>NUCLEOTIDE SEQUENCE [LARGE SCALE GENOMIC DNA]</scope>
    <source>
        <strain evidence="2 3">PIPN-2</strain>
    </source>
</reference>
<comment type="caution">
    <text evidence="2">The sequence shown here is derived from an EMBL/GenBank/DDBJ whole genome shotgun (WGS) entry which is preliminary data.</text>
</comment>
<evidence type="ECO:0000313" key="3">
    <source>
        <dbReference type="Proteomes" id="UP000237865"/>
    </source>
</evidence>
<name>A0A2S5RFS9_9MOLU</name>
<dbReference type="EMBL" id="PHNE01000001">
    <property type="protein sequence ID" value="PPE06147.1"/>
    <property type="molecule type" value="Genomic_DNA"/>
</dbReference>
<accession>A0A2S5RFS9</accession>
<feature type="signal peptide" evidence="1">
    <location>
        <begin position="1"/>
        <end position="19"/>
    </location>
</feature>
<dbReference type="PROSITE" id="PS51257">
    <property type="entry name" value="PROKAR_LIPOPROTEIN"/>
    <property type="match status" value="1"/>
</dbReference>
<dbReference type="InterPro" id="IPR054816">
    <property type="entry name" value="Lipoprotein_mollicutes-type_CS"/>
</dbReference>
<gene>
    <name evidence="2" type="ORF">ELUCI_v1c04380</name>
</gene>
<dbReference type="STRING" id="1399797.GCA_000518285_00747"/>
<feature type="chain" id="PRO_5015591356" description="MOLPALP family lipoprotein" evidence="1">
    <location>
        <begin position="20"/>
        <end position="635"/>
    </location>
</feature>
<sequence>MKKLLTILGVMMIGSSSVATLVSCTNNTITKQQLSDQDLTRYLQETAKIAYLSKTKGYDANYLFETFVAHQKSNGQNFKQIQEQLFTKQVVAQEIELKEGKKPDKSTSLPLDMLAKIIKMGSDKNTFLMIAKLIPAILPGFHLDGENGLGGMLEKLLTKDDINYFSASLGNEKYQNKTFQEAIDISLIKFVNAINKIIGVQTNKFDETETSASGLKDAALKSLVKNLNQFIQEKQPLNLTVLSNLKEIADIIDFVRLLLIYINVINKEKEPITWERLNGENGILNSPINSNEVDFKTILSGLGNNVKTQNLFKGLFWSQETYQTMNGLGDIGKFMENFDNENYDEKGFTPIFKALINAFIPGIGGYITGLLGIVSTNTPIGSETIAGLAQKFPDLVIGFLPSSIPKNFKEMLKRMMKYKQLFLQPWEFLWSADFIQALTEKESIKNHNILTAPLTELTGWTSIFQYQLSPTTSIQSIINKITTQTGNFKINFNNLQNVIKNIPELIKVIKNPKYPASNLGVNGNAFVKGSFFDGLFNTLADFQGFAGFIESIAHGKTTYQNEQNRLATEMLAAWKDVEVTKTFIADGYYVFNFNEPMQDKRSVSYVDGKSRLEKIKIKLNKVNHKNEILEINFDD</sequence>
<organism evidence="2 3">
    <name type="scientific">Williamsoniiplasma lucivorax</name>
    <dbReference type="NCBI Taxonomy" id="209274"/>
    <lineage>
        <taxon>Bacteria</taxon>
        <taxon>Bacillati</taxon>
        <taxon>Mycoplasmatota</taxon>
        <taxon>Mollicutes</taxon>
        <taxon>Entomoplasmatales</taxon>
        <taxon>Williamsoniiplasma</taxon>
    </lineage>
</organism>
<protein>
    <recommendedName>
        <fullName evidence="4">MOLPALP family lipoprotein</fullName>
    </recommendedName>
</protein>
<dbReference type="Proteomes" id="UP000237865">
    <property type="component" value="Unassembled WGS sequence"/>
</dbReference>
<keyword evidence="3" id="KW-1185">Reference proteome</keyword>
<evidence type="ECO:0008006" key="4">
    <source>
        <dbReference type="Google" id="ProtNLM"/>
    </source>
</evidence>
<evidence type="ECO:0000313" key="2">
    <source>
        <dbReference type="EMBL" id="PPE06147.1"/>
    </source>
</evidence>
<dbReference type="NCBIfam" id="NF045726">
    <property type="entry name" value="XXplasma_LP"/>
    <property type="match status" value="1"/>
</dbReference>
<evidence type="ECO:0000256" key="1">
    <source>
        <dbReference type="SAM" id="SignalP"/>
    </source>
</evidence>